<evidence type="ECO:0000313" key="2">
    <source>
        <dbReference type="Proteomes" id="UP000747110"/>
    </source>
</evidence>
<feature type="non-terminal residue" evidence="1">
    <location>
        <position position="1"/>
    </location>
</feature>
<dbReference type="EMBL" id="BNCP01000020">
    <property type="protein sequence ID" value="GIL80819.1"/>
    <property type="molecule type" value="Genomic_DNA"/>
</dbReference>
<feature type="non-terminal residue" evidence="1">
    <location>
        <position position="130"/>
    </location>
</feature>
<organism evidence="1 2">
    <name type="scientific">Volvox reticuliferus</name>
    <dbReference type="NCBI Taxonomy" id="1737510"/>
    <lineage>
        <taxon>Eukaryota</taxon>
        <taxon>Viridiplantae</taxon>
        <taxon>Chlorophyta</taxon>
        <taxon>core chlorophytes</taxon>
        <taxon>Chlorophyceae</taxon>
        <taxon>CS clade</taxon>
        <taxon>Chlamydomonadales</taxon>
        <taxon>Volvocaceae</taxon>
        <taxon>Volvox</taxon>
    </lineage>
</organism>
<name>A0A8J4FNA4_9CHLO</name>
<keyword evidence="2" id="KW-1185">Reference proteome</keyword>
<protein>
    <submittedName>
        <fullName evidence="1">Uncharacterized protein</fullName>
    </submittedName>
</protein>
<sequence length="130" mass="16189">FWFRWSVIRVSERLKIPPPIFRPRIPEWDEWLFRHTRSRELHSRMVQLHKGFRVRHFFDFWLFFTRRNKRMREAWYSTAAHHIEAILRNAVNAFKANLAEGRRLRRVKRAVFEGILHLTRRNKTVRRIAK</sequence>
<dbReference type="OrthoDB" id="547375at2759"/>
<accession>A0A8J4FNA4</accession>
<dbReference type="AlphaFoldDB" id="A0A8J4FNA4"/>
<comment type="caution">
    <text evidence="1">The sequence shown here is derived from an EMBL/GenBank/DDBJ whole genome shotgun (WGS) entry which is preliminary data.</text>
</comment>
<reference evidence="1" key="1">
    <citation type="journal article" date="2021" name="Proc. Natl. Acad. Sci. U.S.A.">
        <title>Three genomes in the algal genus Volvox reveal the fate of a haploid sex-determining region after a transition to homothallism.</title>
        <authorList>
            <person name="Yamamoto K."/>
            <person name="Hamaji T."/>
            <person name="Kawai-Toyooka H."/>
            <person name="Matsuzaki R."/>
            <person name="Takahashi F."/>
            <person name="Nishimura Y."/>
            <person name="Kawachi M."/>
            <person name="Noguchi H."/>
            <person name="Minakuchi Y."/>
            <person name="Umen J.G."/>
            <person name="Toyoda A."/>
            <person name="Nozaki H."/>
        </authorList>
    </citation>
    <scope>NUCLEOTIDE SEQUENCE</scope>
    <source>
        <strain evidence="1">NIES-3786</strain>
    </source>
</reference>
<proteinExistence type="predicted"/>
<gene>
    <name evidence="1" type="ORF">Vretifemale_9870</name>
</gene>
<evidence type="ECO:0000313" key="1">
    <source>
        <dbReference type="EMBL" id="GIL80819.1"/>
    </source>
</evidence>
<dbReference type="Proteomes" id="UP000747110">
    <property type="component" value="Unassembled WGS sequence"/>
</dbReference>